<protein>
    <submittedName>
        <fullName evidence="1">Lipoprotein</fullName>
    </submittedName>
</protein>
<organism evidence="1 2">
    <name type="scientific">Teredinibacter turnerae (strain ATCC 39867 / T7901)</name>
    <dbReference type="NCBI Taxonomy" id="377629"/>
    <lineage>
        <taxon>Bacteria</taxon>
        <taxon>Pseudomonadati</taxon>
        <taxon>Pseudomonadota</taxon>
        <taxon>Gammaproteobacteria</taxon>
        <taxon>Cellvibrionales</taxon>
        <taxon>Cellvibrionaceae</taxon>
        <taxon>Teredinibacter</taxon>
    </lineage>
</organism>
<gene>
    <name evidence="1" type="ordered locus">TERTU_4504</name>
</gene>
<evidence type="ECO:0000313" key="1">
    <source>
        <dbReference type="EMBL" id="ACR13505.1"/>
    </source>
</evidence>
<dbReference type="RefSeq" id="WP_015819619.1">
    <property type="nucleotide sequence ID" value="NC_012997.1"/>
</dbReference>
<reference evidence="1 2" key="1">
    <citation type="journal article" date="2009" name="PLoS ONE">
        <title>The complete genome of Teredinibacter turnerae T7901: an intracellular endosymbiont of marine wood-boring bivalves (shipworms).</title>
        <authorList>
            <person name="Yang J.C."/>
            <person name="Madupu R."/>
            <person name="Durkin A.S."/>
            <person name="Ekborg N.A."/>
            <person name="Pedamallu C.S."/>
            <person name="Hostetler J.B."/>
            <person name="Radune D."/>
            <person name="Toms B.S."/>
            <person name="Henrissat B."/>
            <person name="Coutinho P.M."/>
            <person name="Schwarz S."/>
            <person name="Field L."/>
            <person name="Trindade-Silva A.E."/>
            <person name="Soares C.A.G."/>
            <person name="Elshahawi S."/>
            <person name="Hanora A."/>
            <person name="Schmidt E.W."/>
            <person name="Haygood M.G."/>
            <person name="Posfai J."/>
            <person name="Benner J."/>
            <person name="Madinger C."/>
            <person name="Nove J."/>
            <person name="Anton B."/>
            <person name="Chaudhary K."/>
            <person name="Foster J."/>
            <person name="Holman A."/>
            <person name="Kumar S."/>
            <person name="Lessard P.A."/>
            <person name="Luyten Y.A."/>
            <person name="Slatko B."/>
            <person name="Wood N."/>
            <person name="Wu B."/>
            <person name="Teplitski M."/>
            <person name="Mougous J.D."/>
            <person name="Ward N."/>
            <person name="Eisen J.A."/>
            <person name="Badger J.H."/>
            <person name="Distel D.L."/>
        </authorList>
    </citation>
    <scope>NUCLEOTIDE SEQUENCE [LARGE SCALE GENOMIC DNA]</scope>
    <source>
        <strain evidence="2">ATCC 39867 / T7901</strain>
    </source>
</reference>
<dbReference type="AlphaFoldDB" id="C5BJ88"/>
<dbReference type="eggNOG" id="ENOG5031HUG">
    <property type="taxonomic scope" value="Bacteria"/>
</dbReference>
<dbReference type="HOGENOM" id="CLU_1255438_0_0_6"/>
<sequence>MRVLLLIWIVFLWGCASPIDVGEKQQKLANTEFSGNPYREFKHKINQTERIRKVEIVEHPAAAVIPNRRLSRPLAYVLDDVIPAKNPKVKITKAQVIIALSRESYSALLNADLGYAAVSGGLVGMAAASVRNAFLLDDDESLYRYKTNVIACLIDIEDGENRISIDEAIPFKYDANFLYPDPRLPNFNDPSVVEQIQTLISKCKDRTLAELEHGTAQKTQ</sequence>
<dbReference type="STRING" id="377629.TERTU_4504"/>
<dbReference type="Proteomes" id="UP000009080">
    <property type="component" value="Chromosome"/>
</dbReference>
<accession>C5BJ88</accession>
<evidence type="ECO:0000313" key="2">
    <source>
        <dbReference type="Proteomes" id="UP000009080"/>
    </source>
</evidence>
<name>C5BJ88_TERTT</name>
<keyword evidence="2" id="KW-1185">Reference proteome</keyword>
<dbReference type="KEGG" id="ttu:TERTU_4504"/>
<dbReference type="OrthoDB" id="9873222at2"/>
<keyword evidence="1" id="KW-0449">Lipoprotein</keyword>
<dbReference type="EMBL" id="CP001614">
    <property type="protein sequence ID" value="ACR13505.1"/>
    <property type="molecule type" value="Genomic_DNA"/>
</dbReference>
<proteinExistence type="predicted"/>